<dbReference type="GO" id="GO:0033265">
    <property type="term" value="F:choline binding"/>
    <property type="evidence" value="ECO:0007669"/>
    <property type="project" value="InterPro"/>
</dbReference>
<organism evidence="3 4">
    <name type="scientific">Fluviispira sanaruensis</name>
    <dbReference type="NCBI Taxonomy" id="2493639"/>
    <lineage>
        <taxon>Bacteria</taxon>
        <taxon>Pseudomonadati</taxon>
        <taxon>Bdellovibrionota</taxon>
        <taxon>Oligoflexia</taxon>
        <taxon>Silvanigrellales</taxon>
        <taxon>Silvanigrellaceae</taxon>
        <taxon>Fluviispira</taxon>
    </lineage>
</organism>
<gene>
    <name evidence="3" type="ORF">JCM31447_18770</name>
</gene>
<dbReference type="AlphaFoldDB" id="A0A4P2VMZ1"/>
<dbReference type="NCBIfam" id="TIGR03414">
    <property type="entry name" value="ABC_choline_bnd"/>
    <property type="match status" value="1"/>
</dbReference>
<dbReference type="GO" id="GO:0043190">
    <property type="term" value="C:ATP-binding cassette (ABC) transporter complex"/>
    <property type="evidence" value="ECO:0007669"/>
    <property type="project" value="InterPro"/>
</dbReference>
<name>A0A4P2VMZ1_FLUSA</name>
<sequence length="314" mass="35950">MRKICFLFTVALSLLVQKTYAMQNCKVIRVSDVGWTDITATTSVAHLLLKAMGYEVKEKNLSLQITFNSLKNNDIDVFFGAWLPSMASILEPYEKNKQIEKIGTLLQNAKYTLAVPSYVYDSGVQSMADLAKYNDKFQSKIFAIEPGNDGNKNIQKMIDGNAYGLKNWKMVESSEQAMLMQVYSAYKNKKWIVFLGWQPHPMNTKIYMKYLKGGENYFGPDQGKSTVHTTTRKNYAIDCPNVANFLKNIQFSINDENELMDMILYKNIEPKEAAEIWLKVNLPTVEKWIVNVNNFDGTKTTLQTIEKNLFNSKK</sequence>
<feature type="signal peptide" evidence="1">
    <location>
        <begin position="1"/>
        <end position="21"/>
    </location>
</feature>
<accession>A0A4P2VMZ1</accession>
<dbReference type="Gene3D" id="3.40.190.10">
    <property type="entry name" value="Periplasmic binding protein-like II"/>
    <property type="match status" value="1"/>
</dbReference>
<dbReference type="Gene3D" id="3.40.190.100">
    <property type="entry name" value="Glycine betaine-binding periplasmic protein, domain 2"/>
    <property type="match status" value="1"/>
</dbReference>
<proteinExistence type="predicted"/>
<dbReference type="Proteomes" id="UP000291236">
    <property type="component" value="Chromosome"/>
</dbReference>
<dbReference type="GO" id="GO:0042597">
    <property type="term" value="C:periplasmic space"/>
    <property type="evidence" value="ECO:0007669"/>
    <property type="project" value="InterPro"/>
</dbReference>
<evidence type="ECO:0000256" key="1">
    <source>
        <dbReference type="SAM" id="SignalP"/>
    </source>
</evidence>
<feature type="chain" id="PRO_5020599044" evidence="1">
    <location>
        <begin position="22"/>
        <end position="314"/>
    </location>
</feature>
<reference evidence="3 4" key="1">
    <citation type="submission" date="2018-12" db="EMBL/GenBank/DDBJ databases">
        <title>Rubrispira sanarue gen. nov., sp., nov., a member of the order Silvanigrellales, isolated from a brackish lake in Hamamatsu Japan.</title>
        <authorList>
            <person name="Maejima Y."/>
            <person name="Iino T."/>
            <person name="Muraguchi Y."/>
            <person name="Fukuda K."/>
            <person name="Nojiri H."/>
            <person name="Ohkuma M."/>
            <person name="Moriuchi R."/>
            <person name="Dohra H."/>
            <person name="Kimbara K."/>
            <person name="Shintani M."/>
        </authorList>
    </citation>
    <scope>NUCLEOTIDE SEQUENCE [LARGE SCALE GENOMIC DNA]</scope>
    <source>
        <strain evidence="3 4">RF1110005</strain>
    </source>
</reference>
<dbReference type="GO" id="GO:0022857">
    <property type="term" value="F:transmembrane transporter activity"/>
    <property type="evidence" value="ECO:0007669"/>
    <property type="project" value="InterPro"/>
</dbReference>
<evidence type="ECO:0000313" key="3">
    <source>
        <dbReference type="EMBL" id="BBH53434.1"/>
    </source>
</evidence>
<dbReference type="CDD" id="cd13640">
    <property type="entry name" value="PBP2_ChoX"/>
    <property type="match status" value="1"/>
</dbReference>
<keyword evidence="4" id="KW-1185">Reference proteome</keyword>
<keyword evidence="1" id="KW-0732">Signal</keyword>
<feature type="domain" description="ABC-type glycine betaine transport system substrate-binding" evidence="2">
    <location>
        <begin position="27"/>
        <end position="279"/>
    </location>
</feature>
<dbReference type="InterPro" id="IPR017783">
    <property type="entry name" value="ABC_choline_sub-bd"/>
</dbReference>
<evidence type="ECO:0000313" key="4">
    <source>
        <dbReference type="Proteomes" id="UP000291236"/>
    </source>
</evidence>
<dbReference type="SUPFAM" id="SSF53850">
    <property type="entry name" value="Periplasmic binding protein-like II"/>
    <property type="match status" value="1"/>
</dbReference>
<protein>
    <submittedName>
        <fullName evidence="3">Choline ABC transporter substrate-binding protein</fullName>
    </submittedName>
</protein>
<dbReference type="KEGG" id="sbf:JCM31447_18770"/>
<dbReference type="RefSeq" id="WP_130609251.1">
    <property type="nucleotide sequence ID" value="NZ_AP019368.1"/>
</dbReference>
<dbReference type="Pfam" id="PF04069">
    <property type="entry name" value="OpuAC"/>
    <property type="match status" value="1"/>
</dbReference>
<dbReference type="EMBL" id="AP019368">
    <property type="protein sequence ID" value="BBH53434.1"/>
    <property type="molecule type" value="Genomic_DNA"/>
</dbReference>
<dbReference type="GO" id="GO:0015871">
    <property type="term" value="P:choline transport"/>
    <property type="evidence" value="ECO:0007669"/>
    <property type="project" value="InterPro"/>
</dbReference>
<evidence type="ECO:0000259" key="2">
    <source>
        <dbReference type="Pfam" id="PF04069"/>
    </source>
</evidence>
<dbReference type="InterPro" id="IPR007210">
    <property type="entry name" value="ABC_Gly_betaine_transp_sub-bd"/>
</dbReference>
<dbReference type="OrthoDB" id="9787902at2"/>